<evidence type="ECO:0000313" key="3">
    <source>
        <dbReference type="Proteomes" id="UP001500279"/>
    </source>
</evidence>
<evidence type="ECO:0000259" key="1">
    <source>
        <dbReference type="PROSITE" id="PS51379"/>
    </source>
</evidence>
<feature type="domain" description="4Fe-4S ferredoxin-type" evidence="1">
    <location>
        <begin position="23"/>
        <end position="53"/>
    </location>
</feature>
<reference evidence="3" key="1">
    <citation type="journal article" date="2019" name="Int. J. Syst. Evol. Microbiol.">
        <title>The Global Catalogue of Microorganisms (GCM) 10K type strain sequencing project: providing services to taxonomists for standard genome sequencing and annotation.</title>
        <authorList>
            <consortium name="The Broad Institute Genomics Platform"/>
            <consortium name="The Broad Institute Genome Sequencing Center for Infectious Disease"/>
            <person name="Wu L."/>
            <person name="Ma J."/>
        </authorList>
    </citation>
    <scope>NUCLEOTIDE SEQUENCE [LARGE SCALE GENOMIC DNA]</scope>
    <source>
        <strain evidence="3">JCM 15503</strain>
    </source>
</reference>
<dbReference type="Proteomes" id="UP001500279">
    <property type="component" value="Unassembled WGS sequence"/>
</dbReference>
<dbReference type="InterPro" id="IPR017896">
    <property type="entry name" value="4Fe4S_Fe-S-bd"/>
</dbReference>
<comment type="caution">
    <text evidence="2">The sequence shown here is derived from an EMBL/GenBank/DDBJ whole genome shotgun (WGS) entry which is preliminary data.</text>
</comment>
<protein>
    <recommendedName>
        <fullName evidence="1">4Fe-4S ferredoxin-type domain-containing protein</fullName>
    </recommendedName>
</protein>
<keyword evidence="3" id="KW-1185">Reference proteome</keyword>
<dbReference type="EMBL" id="BAAAEW010000018">
    <property type="protein sequence ID" value="GAA0753606.1"/>
    <property type="molecule type" value="Genomic_DNA"/>
</dbReference>
<dbReference type="PROSITE" id="PS51379">
    <property type="entry name" value="4FE4S_FER_2"/>
    <property type="match status" value="1"/>
</dbReference>
<sequence length="115" mass="12112">MVHPPPAAPFVQRVIRLQLEAPPKPAVGQACNGCGVCCAWAPCPLGMLVSGKRQGACLALQWQADAGLYRCGMVAAPRQVLHWLPEPAAKLLSRLARRWISAASGCDADLAVSAT</sequence>
<gene>
    <name evidence="2" type="ORF">GCM10009107_29000</name>
</gene>
<dbReference type="RefSeq" id="WP_141285019.1">
    <property type="nucleotide sequence ID" value="NZ_BAAAEW010000018.1"/>
</dbReference>
<accession>A0ABP3VB24</accession>
<name>A0ABP3VB24_9BURK</name>
<evidence type="ECO:0000313" key="2">
    <source>
        <dbReference type="EMBL" id="GAA0753606.1"/>
    </source>
</evidence>
<organism evidence="2 3">
    <name type="scientific">Ideonella azotifigens</name>
    <dbReference type="NCBI Taxonomy" id="513160"/>
    <lineage>
        <taxon>Bacteria</taxon>
        <taxon>Pseudomonadati</taxon>
        <taxon>Pseudomonadota</taxon>
        <taxon>Betaproteobacteria</taxon>
        <taxon>Burkholderiales</taxon>
        <taxon>Sphaerotilaceae</taxon>
        <taxon>Ideonella</taxon>
    </lineage>
</organism>
<proteinExistence type="predicted"/>